<dbReference type="SFLD" id="SFLDS00003">
    <property type="entry name" value="Haloacid_Dehalogenase"/>
    <property type="match status" value="1"/>
</dbReference>
<dbReference type="PRINTS" id="PR00413">
    <property type="entry name" value="HADHALOGNASE"/>
</dbReference>
<dbReference type="InterPro" id="IPR036412">
    <property type="entry name" value="HAD-like_sf"/>
</dbReference>
<dbReference type="PANTHER" id="PTHR43316">
    <property type="entry name" value="HYDROLASE, HALOACID DELAHOGENASE-RELATED"/>
    <property type="match status" value="1"/>
</dbReference>
<dbReference type="InterPro" id="IPR051540">
    <property type="entry name" value="S-2-haloacid_dehalogenase"/>
</dbReference>
<accession>A0A1I6T045</accession>
<dbReference type="AlphaFoldDB" id="A0A1I6T045"/>
<dbReference type="Pfam" id="PF00702">
    <property type="entry name" value="Hydrolase"/>
    <property type="match status" value="1"/>
</dbReference>
<dbReference type="PANTHER" id="PTHR43316:SF3">
    <property type="entry name" value="HALOACID DEHALOGENASE, TYPE II (AFU_ORTHOLOGUE AFUA_2G07750)-RELATED"/>
    <property type="match status" value="1"/>
</dbReference>
<dbReference type="SUPFAM" id="SSF56784">
    <property type="entry name" value="HAD-like"/>
    <property type="match status" value="1"/>
</dbReference>
<protein>
    <submittedName>
        <fullName evidence="2">FMN phosphatase YigB, HAD superfamily</fullName>
    </submittedName>
</protein>
<sequence length="242" mass="27685">MIKVICFDLDGTLLPMDTEAFIGEYLKALTPHVAPVMAAEQLFPLIWDATKTMIESDEANYTNAQVFERRFLEKSGLTRDQIWHIFDDFYENHFSSLKKYVEEAPYSRQIVQSALDRGYRVAVATNPVFPRAAIQERMRWAGVDDLVEWVSVYEETHWCKPHPNYYREVAQSMNVIPEECIMVGNDRQEDLVASTVGMTTYWVKQHRIDRGSPTFTPDGEGTMSELLSDIQNGNGIFAPASS</sequence>
<name>A0A1I6T045_9BACL</name>
<dbReference type="Proteomes" id="UP000198660">
    <property type="component" value="Unassembled WGS sequence"/>
</dbReference>
<dbReference type="RefSeq" id="WP_091837695.1">
    <property type="nucleotide sequence ID" value="NZ_FPAA01000008.1"/>
</dbReference>
<proteinExistence type="predicted"/>
<evidence type="ECO:0000313" key="2">
    <source>
        <dbReference type="EMBL" id="SFS82614.1"/>
    </source>
</evidence>
<dbReference type="GO" id="GO:0016787">
    <property type="term" value="F:hydrolase activity"/>
    <property type="evidence" value="ECO:0007669"/>
    <property type="project" value="UniProtKB-KW"/>
</dbReference>
<organism evidence="2 3">
    <name type="scientific">Marininema halotolerans</name>
    <dbReference type="NCBI Taxonomy" id="1155944"/>
    <lineage>
        <taxon>Bacteria</taxon>
        <taxon>Bacillati</taxon>
        <taxon>Bacillota</taxon>
        <taxon>Bacilli</taxon>
        <taxon>Bacillales</taxon>
        <taxon>Thermoactinomycetaceae</taxon>
        <taxon>Marininema</taxon>
    </lineage>
</organism>
<evidence type="ECO:0000313" key="3">
    <source>
        <dbReference type="Proteomes" id="UP000198660"/>
    </source>
</evidence>
<keyword evidence="1" id="KW-0378">Hydrolase</keyword>
<dbReference type="SFLD" id="SFLDG01129">
    <property type="entry name" value="C1.5:_HAD__Beta-PGM__Phosphata"/>
    <property type="match status" value="1"/>
</dbReference>
<gene>
    <name evidence="2" type="ORF">SAMN05444972_108171</name>
</gene>
<evidence type="ECO:0000256" key="1">
    <source>
        <dbReference type="ARBA" id="ARBA00022801"/>
    </source>
</evidence>
<dbReference type="OrthoDB" id="9809962at2"/>
<dbReference type="InterPro" id="IPR006439">
    <property type="entry name" value="HAD-SF_hydro_IA"/>
</dbReference>
<keyword evidence="3" id="KW-1185">Reference proteome</keyword>
<dbReference type="Gene3D" id="3.40.50.1000">
    <property type="entry name" value="HAD superfamily/HAD-like"/>
    <property type="match status" value="1"/>
</dbReference>
<dbReference type="InterPro" id="IPR023214">
    <property type="entry name" value="HAD_sf"/>
</dbReference>
<dbReference type="EMBL" id="FPAA01000008">
    <property type="protein sequence ID" value="SFS82614.1"/>
    <property type="molecule type" value="Genomic_DNA"/>
</dbReference>
<reference evidence="3" key="1">
    <citation type="submission" date="2016-10" db="EMBL/GenBank/DDBJ databases">
        <authorList>
            <person name="Varghese N."/>
            <person name="Submissions S."/>
        </authorList>
    </citation>
    <scope>NUCLEOTIDE SEQUENCE [LARGE SCALE GENOMIC DNA]</scope>
    <source>
        <strain evidence="3">DSM 45789</strain>
    </source>
</reference>